<keyword evidence="1" id="KW-0479">Metal-binding</keyword>
<evidence type="ECO:0000256" key="2">
    <source>
        <dbReference type="SAM" id="MobiDB-lite"/>
    </source>
</evidence>
<dbReference type="EMBL" id="JACAGC010000034">
    <property type="protein sequence ID" value="KAF6270075.1"/>
    <property type="molecule type" value="Genomic_DNA"/>
</dbReference>
<gene>
    <name evidence="4" type="ORF">mRhiFer1_009689</name>
</gene>
<dbReference type="PROSITE" id="PS50158">
    <property type="entry name" value="ZF_CCHC"/>
    <property type="match status" value="1"/>
</dbReference>
<dbReference type="AlphaFoldDB" id="A0A7J7R285"/>
<sequence length="126" mass="13485">MVAAAVSQAVRPGRPQGKEPGPQSSVQPKQPGACFKCGLPGHWSCSCPNPRPPTNPPPHAAVVATGSRIALKPLKAQEHPLSGPSQTPRRPWHQQMELIFPSWGSSALMNNEGARSRHRPPLPPYA</sequence>
<evidence type="ECO:0000256" key="1">
    <source>
        <dbReference type="PROSITE-ProRule" id="PRU00047"/>
    </source>
</evidence>
<keyword evidence="1" id="KW-0862">Zinc</keyword>
<dbReference type="GO" id="GO:0003676">
    <property type="term" value="F:nucleic acid binding"/>
    <property type="evidence" value="ECO:0007669"/>
    <property type="project" value="InterPro"/>
</dbReference>
<keyword evidence="1" id="KW-0863">Zinc-finger</keyword>
<organism evidence="4 5">
    <name type="scientific">Rhinolophus ferrumequinum</name>
    <name type="common">Greater horseshoe bat</name>
    <dbReference type="NCBI Taxonomy" id="59479"/>
    <lineage>
        <taxon>Eukaryota</taxon>
        <taxon>Metazoa</taxon>
        <taxon>Chordata</taxon>
        <taxon>Craniata</taxon>
        <taxon>Vertebrata</taxon>
        <taxon>Euteleostomi</taxon>
        <taxon>Mammalia</taxon>
        <taxon>Eutheria</taxon>
        <taxon>Laurasiatheria</taxon>
        <taxon>Chiroptera</taxon>
        <taxon>Yinpterochiroptera</taxon>
        <taxon>Rhinolophoidea</taxon>
        <taxon>Rhinolophidae</taxon>
        <taxon>Rhinolophinae</taxon>
        <taxon>Rhinolophus</taxon>
    </lineage>
</organism>
<feature type="region of interest" description="Disordered" evidence="2">
    <location>
        <begin position="106"/>
        <end position="126"/>
    </location>
</feature>
<dbReference type="Gene3D" id="4.10.60.10">
    <property type="entry name" value="Zinc finger, CCHC-type"/>
    <property type="match status" value="1"/>
</dbReference>
<dbReference type="InterPro" id="IPR001878">
    <property type="entry name" value="Znf_CCHC"/>
</dbReference>
<name>A0A7J7R285_RHIFE</name>
<dbReference type="Proteomes" id="UP000585614">
    <property type="component" value="Unassembled WGS sequence"/>
</dbReference>
<dbReference type="GO" id="GO:0008270">
    <property type="term" value="F:zinc ion binding"/>
    <property type="evidence" value="ECO:0007669"/>
    <property type="project" value="UniProtKB-KW"/>
</dbReference>
<protein>
    <recommendedName>
        <fullName evidence="3">CCHC-type domain-containing protein</fullName>
    </recommendedName>
</protein>
<proteinExistence type="predicted"/>
<feature type="region of interest" description="Disordered" evidence="2">
    <location>
        <begin position="1"/>
        <end position="32"/>
    </location>
</feature>
<evidence type="ECO:0000313" key="4">
    <source>
        <dbReference type="EMBL" id="KAF6270075.1"/>
    </source>
</evidence>
<accession>A0A7J7R285</accession>
<dbReference type="InterPro" id="IPR036875">
    <property type="entry name" value="Znf_CCHC_sf"/>
</dbReference>
<comment type="caution">
    <text evidence="4">The sequence shown here is derived from an EMBL/GenBank/DDBJ whole genome shotgun (WGS) entry which is preliminary data.</text>
</comment>
<reference evidence="4 5" key="1">
    <citation type="journal article" date="2020" name="Nature">
        <title>Six reference-quality genomes reveal evolution of bat adaptations.</title>
        <authorList>
            <person name="Jebb D."/>
            <person name="Huang Z."/>
            <person name="Pippel M."/>
            <person name="Hughes G.M."/>
            <person name="Lavrichenko K."/>
            <person name="Devanna P."/>
            <person name="Winkler S."/>
            <person name="Jermiin L.S."/>
            <person name="Skirmuntt E.C."/>
            <person name="Katzourakis A."/>
            <person name="Burkitt-Gray L."/>
            <person name="Ray D.A."/>
            <person name="Sullivan K.A.M."/>
            <person name="Roscito J.G."/>
            <person name="Kirilenko B.M."/>
            <person name="Davalos L.M."/>
            <person name="Corthals A.P."/>
            <person name="Power M.L."/>
            <person name="Jones G."/>
            <person name="Ransome R.D."/>
            <person name="Dechmann D.K.N."/>
            <person name="Locatelli A.G."/>
            <person name="Puechmaille S.J."/>
            <person name="Fedrigo O."/>
            <person name="Jarvis E.D."/>
            <person name="Hiller M."/>
            <person name="Vernes S.C."/>
            <person name="Myers E.W."/>
            <person name="Teeling E.C."/>
        </authorList>
    </citation>
    <scope>NUCLEOTIDE SEQUENCE [LARGE SCALE GENOMIC DNA]</scope>
    <source>
        <strain evidence="4">MRhiFer1</strain>
        <tissue evidence="4">Lung</tissue>
    </source>
</reference>
<evidence type="ECO:0000259" key="3">
    <source>
        <dbReference type="PROSITE" id="PS50158"/>
    </source>
</evidence>
<evidence type="ECO:0000313" key="5">
    <source>
        <dbReference type="Proteomes" id="UP000585614"/>
    </source>
</evidence>
<feature type="domain" description="CCHC-type" evidence="3">
    <location>
        <begin position="34"/>
        <end position="49"/>
    </location>
</feature>
<dbReference type="SUPFAM" id="SSF57756">
    <property type="entry name" value="Retrovirus zinc finger-like domains"/>
    <property type="match status" value="1"/>
</dbReference>